<name>A0A3E4QCI8_9BACT</name>
<gene>
    <name evidence="1" type="ORF">DXC89_10785</name>
</gene>
<evidence type="ECO:0000313" key="2">
    <source>
        <dbReference type="Proteomes" id="UP000260835"/>
    </source>
</evidence>
<accession>A0A3E4QCI8</accession>
<dbReference type="RefSeq" id="WP_117654261.1">
    <property type="nucleotide sequence ID" value="NZ_CABOGP010000123.1"/>
</dbReference>
<protein>
    <submittedName>
        <fullName evidence="1">Uncharacterized protein</fullName>
    </submittedName>
</protein>
<dbReference type="Proteomes" id="UP000260835">
    <property type="component" value="Unassembled WGS sequence"/>
</dbReference>
<comment type="caution">
    <text evidence="1">The sequence shown here is derived from an EMBL/GenBank/DDBJ whole genome shotgun (WGS) entry which is preliminary data.</text>
</comment>
<sequence length="175" mass="20086">MREILFFYIMFIVVGNSKVFAEPNTVQGNRELVSAILNKMPESTTNESKIVFGIKEQFYLIVVNDTIGTEYFVTIDTQNKNFELIPVKFNDNGNSRGSVAKYFANIQYLDEPNQGKIGSKFQAGYPAYFAFINGNSIIKDMIFDSISIPSPLPIDLLVFLNEEIIREIRLWYRQL</sequence>
<dbReference type="AlphaFoldDB" id="A0A3E4QCI8"/>
<evidence type="ECO:0000313" key="1">
    <source>
        <dbReference type="EMBL" id="RGK92378.1"/>
    </source>
</evidence>
<reference evidence="1 2" key="1">
    <citation type="submission" date="2018-08" db="EMBL/GenBank/DDBJ databases">
        <title>A genome reference for cultivated species of the human gut microbiota.</title>
        <authorList>
            <person name="Zou Y."/>
            <person name="Xue W."/>
            <person name="Luo G."/>
        </authorList>
    </citation>
    <scope>NUCLEOTIDE SEQUENCE [LARGE SCALE GENOMIC DNA]</scope>
    <source>
        <strain evidence="1 2">TF09-12</strain>
    </source>
</reference>
<proteinExistence type="predicted"/>
<organism evidence="1 2">
    <name type="scientific">Prevotella disiens</name>
    <dbReference type="NCBI Taxonomy" id="28130"/>
    <lineage>
        <taxon>Bacteria</taxon>
        <taxon>Pseudomonadati</taxon>
        <taxon>Bacteroidota</taxon>
        <taxon>Bacteroidia</taxon>
        <taxon>Bacteroidales</taxon>
        <taxon>Prevotellaceae</taxon>
        <taxon>Prevotella</taxon>
    </lineage>
</organism>
<dbReference type="EMBL" id="QSRD01000123">
    <property type="protein sequence ID" value="RGK92378.1"/>
    <property type="molecule type" value="Genomic_DNA"/>
</dbReference>